<evidence type="ECO:0000313" key="1">
    <source>
        <dbReference type="EMBL" id="KAG0410940.1"/>
    </source>
</evidence>
<sequence>YDVPQRTVYVPLGLVNDSVPGNSTMFAFHLSRVAVRLFSSLVRIASETELLQRADLQLLFDDLLGCFARDFQALPGSLRSQPERVVTDADDGSYAMMIQTAALRLGFHAFKVLSELDLGGVRGYSMDHAFGGGSWGGQELLHVQRIWGVNFRLQNLEDTSSEQLFFLYYALDNCERSDEAFKVHEYLREKRLPPHYQVNLPLRHLPEFTEAFQCGQGTAMKLPPDAVCKVFNTSYSV</sequence>
<accession>A0AC60NV14</accession>
<comment type="caution">
    <text evidence="1">The sequence shown here is derived from an EMBL/GenBank/DDBJ whole genome shotgun (WGS) entry which is preliminary data.</text>
</comment>
<keyword evidence="2" id="KW-1185">Reference proteome</keyword>
<gene>
    <name evidence="1" type="ORF">HPB47_011943</name>
</gene>
<feature type="non-terminal residue" evidence="1">
    <location>
        <position position="1"/>
    </location>
</feature>
<protein>
    <submittedName>
        <fullName evidence="1">Uncharacterized protein</fullName>
    </submittedName>
</protein>
<name>A0AC60NV14_IXOPE</name>
<reference evidence="1 2" key="1">
    <citation type="journal article" date="2020" name="Cell">
        <title>Large-Scale Comparative Analyses of Tick Genomes Elucidate Their Genetic Diversity and Vector Capacities.</title>
        <authorList>
            <consortium name="Tick Genome and Microbiome Consortium (TIGMIC)"/>
            <person name="Jia N."/>
            <person name="Wang J."/>
            <person name="Shi W."/>
            <person name="Du L."/>
            <person name="Sun Y."/>
            <person name="Zhan W."/>
            <person name="Jiang J.F."/>
            <person name="Wang Q."/>
            <person name="Zhang B."/>
            <person name="Ji P."/>
            <person name="Bell-Sakyi L."/>
            <person name="Cui X.M."/>
            <person name="Yuan T.T."/>
            <person name="Jiang B.G."/>
            <person name="Yang W.F."/>
            <person name="Lam T.T."/>
            <person name="Chang Q.C."/>
            <person name="Ding S.J."/>
            <person name="Wang X.J."/>
            <person name="Zhu J.G."/>
            <person name="Ruan X.D."/>
            <person name="Zhao L."/>
            <person name="Wei J.T."/>
            <person name="Ye R.Z."/>
            <person name="Que T.C."/>
            <person name="Du C.H."/>
            <person name="Zhou Y.H."/>
            <person name="Cheng J.X."/>
            <person name="Dai P.F."/>
            <person name="Guo W.B."/>
            <person name="Han X.H."/>
            <person name="Huang E.J."/>
            <person name="Li L.F."/>
            <person name="Wei W."/>
            <person name="Gao Y.C."/>
            <person name="Liu J.Z."/>
            <person name="Shao H.Z."/>
            <person name="Wang X."/>
            <person name="Wang C.C."/>
            <person name="Yang T.C."/>
            <person name="Huo Q.B."/>
            <person name="Li W."/>
            <person name="Chen H.Y."/>
            <person name="Chen S.E."/>
            <person name="Zhou L.G."/>
            <person name="Ni X.B."/>
            <person name="Tian J.H."/>
            <person name="Sheng Y."/>
            <person name="Liu T."/>
            <person name="Pan Y.S."/>
            <person name="Xia L.Y."/>
            <person name="Li J."/>
            <person name="Zhao F."/>
            <person name="Cao W.C."/>
        </authorList>
    </citation>
    <scope>NUCLEOTIDE SEQUENCE [LARGE SCALE GENOMIC DNA]</scope>
    <source>
        <strain evidence="1">Iper-2018</strain>
    </source>
</reference>
<evidence type="ECO:0000313" key="2">
    <source>
        <dbReference type="Proteomes" id="UP000805193"/>
    </source>
</evidence>
<dbReference type="EMBL" id="JABSTQ010011472">
    <property type="protein sequence ID" value="KAG0410940.1"/>
    <property type="molecule type" value="Genomic_DNA"/>
</dbReference>
<dbReference type="Proteomes" id="UP000805193">
    <property type="component" value="Unassembled WGS sequence"/>
</dbReference>
<proteinExistence type="predicted"/>
<organism evidence="1 2">
    <name type="scientific">Ixodes persulcatus</name>
    <name type="common">Taiga tick</name>
    <dbReference type="NCBI Taxonomy" id="34615"/>
    <lineage>
        <taxon>Eukaryota</taxon>
        <taxon>Metazoa</taxon>
        <taxon>Ecdysozoa</taxon>
        <taxon>Arthropoda</taxon>
        <taxon>Chelicerata</taxon>
        <taxon>Arachnida</taxon>
        <taxon>Acari</taxon>
        <taxon>Parasitiformes</taxon>
        <taxon>Ixodida</taxon>
        <taxon>Ixodoidea</taxon>
        <taxon>Ixodidae</taxon>
        <taxon>Ixodinae</taxon>
        <taxon>Ixodes</taxon>
    </lineage>
</organism>